<keyword evidence="1" id="KW-0175">Coiled coil</keyword>
<sequence>MQASRQRRIAQRSLDSTERRVDSGSSVRTIGAAMMERKIERIVHNRNSAGRDLQRTRDVSARQQQVVSQIDTLTGSLNLDEETDESKCSTLTSSSSGATGSSGGATVHRLSRFSTTVSAFSSSSCSSSSTVLTVLRRAKPPVPPPRTTPVSVSSLSSSSSSSSYRGEVVAGQAQHACLLVNGSLVRVQQQQQHQRQQHLQQVQQVQMPGGSGQGVTVPNGDAAAASGASGTSEVARRLQKCSQVHRVSVTKEGEVQSSASKERVRFSDMVQYHGFVYDSDRSEHRVQQRMRVQETRSVAAAVQHRHQCPGGVVPLGGTAPSSVTLVSSSSSSVFYRASESVVRSRDDAKPPPKAILRKSRNTTV</sequence>
<feature type="compositionally biased region" description="Basic residues" evidence="2">
    <location>
        <begin position="1"/>
        <end position="10"/>
    </location>
</feature>
<dbReference type="AlphaFoldDB" id="A0AAJ7T1D0"/>
<feature type="region of interest" description="Disordered" evidence="2">
    <location>
        <begin position="1"/>
        <end position="26"/>
    </location>
</feature>
<dbReference type="CTD" id="51334"/>
<protein>
    <submittedName>
        <fullName evidence="4">Protein Largen isoform X1</fullName>
    </submittedName>
</protein>
<feature type="region of interest" description="Disordered" evidence="2">
    <location>
        <begin position="136"/>
        <end position="163"/>
    </location>
</feature>
<evidence type="ECO:0000256" key="2">
    <source>
        <dbReference type="SAM" id="MobiDB-lite"/>
    </source>
</evidence>
<organism evidence="3 4">
    <name type="scientific">Petromyzon marinus</name>
    <name type="common">Sea lamprey</name>
    <dbReference type="NCBI Taxonomy" id="7757"/>
    <lineage>
        <taxon>Eukaryota</taxon>
        <taxon>Metazoa</taxon>
        <taxon>Chordata</taxon>
        <taxon>Craniata</taxon>
        <taxon>Vertebrata</taxon>
        <taxon>Cyclostomata</taxon>
        <taxon>Hyperoartia</taxon>
        <taxon>Petromyzontiformes</taxon>
        <taxon>Petromyzontidae</taxon>
        <taxon>Petromyzon</taxon>
    </lineage>
</organism>
<dbReference type="PANTHER" id="PTHR15917">
    <property type="match status" value="1"/>
</dbReference>
<evidence type="ECO:0000313" key="4">
    <source>
        <dbReference type="RefSeq" id="XP_032809410.1"/>
    </source>
</evidence>
<name>A0AAJ7T1D0_PETMA</name>
<keyword evidence="3" id="KW-1185">Reference proteome</keyword>
<dbReference type="Proteomes" id="UP001318040">
    <property type="component" value="Chromosome 13"/>
</dbReference>
<gene>
    <name evidence="4" type="primary">PRR16</name>
</gene>
<dbReference type="RefSeq" id="XP_032809410.1">
    <property type="nucleotide sequence ID" value="XM_032953519.1"/>
</dbReference>
<feature type="compositionally biased region" description="Low complexity" evidence="2">
    <location>
        <begin position="89"/>
        <end position="99"/>
    </location>
</feature>
<accession>A0AAJ7T1D0</accession>
<dbReference type="GO" id="GO:0045727">
    <property type="term" value="P:positive regulation of translation"/>
    <property type="evidence" value="ECO:0007669"/>
    <property type="project" value="TreeGrafter"/>
</dbReference>
<evidence type="ECO:0000313" key="3">
    <source>
        <dbReference type="Proteomes" id="UP001318040"/>
    </source>
</evidence>
<evidence type="ECO:0000256" key="1">
    <source>
        <dbReference type="ARBA" id="ARBA00023054"/>
    </source>
</evidence>
<dbReference type="GO" id="GO:0045793">
    <property type="term" value="P:positive regulation of cell size"/>
    <property type="evidence" value="ECO:0007669"/>
    <property type="project" value="TreeGrafter"/>
</dbReference>
<feature type="compositionally biased region" description="Basic residues" evidence="2">
    <location>
        <begin position="355"/>
        <end position="364"/>
    </location>
</feature>
<feature type="region of interest" description="Disordered" evidence="2">
    <location>
        <begin position="80"/>
        <end position="106"/>
    </location>
</feature>
<feature type="region of interest" description="Disordered" evidence="2">
    <location>
        <begin position="207"/>
        <end position="231"/>
    </location>
</feature>
<dbReference type="Pfam" id="PF15252">
    <property type="entry name" value="DUF4589"/>
    <property type="match status" value="1"/>
</dbReference>
<feature type="region of interest" description="Disordered" evidence="2">
    <location>
        <begin position="337"/>
        <end position="364"/>
    </location>
</feature>
<reference evidence="4" key="1">
    <citation type="submission" date="2025-08" db="UniProtKB">
        <authorList>
            <consortium name="RefSeq"/>
        </authorList>
    </citation>
    <scope>IDENTIFICATION</scope>
    <source>
        <tissue evidence="4">Sperm</tissue>
    </source>
</reference>
<proteinExistence type="predicted"/>
<dbReference type="KEGG" id="pmrn:116942013"/>
<feature type="compositionally biased region" description="Low complexity" evidence="2">
    <location>
        <begin position="148"/>
        <end position="163"/>
    </location>
</feature>
<dbReference type="InterPro" id="IPR027997">
    <property type="entry name" value="Largen/INSYN1"/>
</dbReference>
<dbReference type="PANTHER" id="PTHR15917:SF0">
    <property type="entry name" value="PROTEIN LARGEN"/>
    <property type="match status" value="1"/>
</dbReference>